<proteinExistence type="predicted"/>
<sequence>MWHFPEKLTAASTGLLLTVLTASSALARRARQRIADGERGDVPGWVMVTLMTAGLVAIVWVLADDWLRQLFQQAVDRVSGP</sequence>
<dbReference type="EMBL" id="RHPJ01000001">
    <property type="protein sequence ID" value="TGO06104.1"/>
    <property type="molecule type" value="Genomic_DNA"/>
</dbReference>
<evidence type="ECO:0000256" key="1">
    <source>
        <dbReference type="SAM" id="Phobius"/>
    </source>
</evidence>
<protein>
    <submittedName>
        <fullName evidence="2">Flp pilus assembly protein TadC</fullName>
    </submittedName>
</protein>
<keyword evidence="1" id="KW-0472">Membrane</keyword>
<evidence type="ECO:0000313" key="3">
    <source>
        <dbReference type="Proteomes" id="UP000297318"/>
    </source>
</evidence>
<keyword evidence="1" id="KW-1133">Transmembrane helix</keyword>
<dbReference type="Proteomes" id="UP000297318">
    <property type="component" value="Unassembled WGS sequence"/>
</dbReference>
<accession>A0A4Z1E273</accession>
<dbReference type="RefSeq" id="WP_233251386.1">
    <property type="nucleotide sequence ID" value="NZ_RHPJ01000001.1"/>
</dbReference>
<organism evidence="2 3">
    <name type="scientific">Serinibacter arcticus</name>
    <dbReference type="NCBI Taxonomy" id="1655435"/>
    <lineage>
        <taxon>Bacteria</taxon>
        <taxon>Bacillati</taxon>
        <taxon>Actinomycetota</taxon>
        <taxon>Actinomycetes</taxon>
        <taxon>Micrococcales</taxon>
        <taxon>Beutenbergiaceae</taxon>
        <taxon>Serinibacter</taxon>
    </lineage>
</organism>
<feature type="transmembrane region" description="Helical" evidence="1">
    <location>
        <begin position="43"/>
        <end position="63"/>
    </location>
</feature>
<keyword evidence="3" id="KW-1185">Reference proteome</keyword>
<reference evidence="2 3" key="1">
    <citation type="submission" date="2018-11" db="EMBL/GenBank/DDBJ databases">
        <title>Complete genome sequencing of the Actinobacteria Serinibacter sp. K3-2.</title>
        <authorList>
            <person name="Rakitin A.L."/>
            <person name="Beletsky A.V."/>
            <person name="Mardanov A.V."/>
            <person name="Ravin N.V."/>
            <person name="Gromova A.S."/>
            <person name="Filippova S.N."/>
            <person name="Gal'Chenko V.F."/>
        </authorList>
    </citation>
    <scope>NUCLEOTIDE SEQUENCE [LARGE SCALE GENOMIC DNA]</scope>
    <source>
        <strain evidence="2 3">K3-2</strain>
    </source>
</reference>
<dbReference type="AlphaFoldDB" id="A0A4Z1E273"/>
<evidence type="ECO:0000313" key="2">
    <source>
        <dbReference type="EMBL" id="TGO06104.1"/>
    </source>
</evidence>
<keyword evidence="1" id="KW-0812">Transmembrane</keyword>
<name>A0A4Z1E273_9MICO</name>
<gene>
    <name evidence="2" type="ORF">SERN_0296</name>
</gene>
<comment type="caution">
    <text evidence="2">The sequence shown here is derived from an EMBL/GenBank/DDBJ whole genome shotgun (WGS) entry which is preliminary data.</text>
</comment>